<dbReference type="Gene3D" id="1.20.5.340">
    <property type="match status" value="1"/>
</dbReference>
<dbReference type="AlphaFoldDB" id="A0A091N727"/>
<protein>
    <recommendedName>
        <fullName evidence="7">Wiskott-Aldrich syndrome protein family member</fullName>
        <shortName evidence="7">WASP family protein member</shortName>
    </recommendedName>
</protein>
<keyword evidence="11" id="KW-1185">Reference proteome</keyword>
<feature type="compositionally biased region" description="Low complexity" evidence="8">
    <location>
        <begin position="409"/>
        <end position="425"/>
    </location>
</feature>
<dbReference type="GO" id="GO:0071933">
    <property type="term" value="F:Arp2/3 complex binding"/>
    <property type="evidence" value="ECO:0007669"/>
    <property type="project" value="TreeGrafter"/>
</dbReference>
<organism evidence="10 11">
    <name type="scientific">Apaloderma vittatum</name>
    <name type="common">Bar-tailed trogon</name>
    <dbReference type="NCBI Taxonomy" id="57397"/>
    <lineage>
        <taxon>Eukaryota</taxon>
        <taxon>Metazoa</taxon>
        <taxon>Chordata</taxon>
        <taxon>Craniata</taxon>
        <taxon>Vertebrata</taxon>
        <taxon>Euteleostomi</taxon>
        <taxon>Archelosauria</taxon>
        <taxon>Archosauria</taxon>
        <taxon>Dinosauria</taxon>
        <taxon>Saurischia</taxon>
        <taxon>Theropoda</taxon>
        <taxon>Coelurosauria</taxon>
        <taxon>Aves</taxon>
        <taxon>Neognathae</taxon>
        <taxon>Neoaves</taxon>
        <taxon>Telluraves</taxon>
        <taxon>Coraciimorphae</taxon>
        <taxon>Trogoniformes</taxon>
        <taxon>Trogonidae</taxon>
        <taxon>Apaloderma</taxon>
    </lineage>
</organism>
<evidence type="ECO:0000256" key="7">
    <source>
        <dbReference type="RuleBase" id="RU367034"/>
    </source>
</evidence>
<feature type="compositionally biased region" description="Pro residues" evidence="8">
    <location>
        <begin position="340"/>
        <end position="351"/>
    </location>
</feature>
<dbReference type="OrthoDB" id="1060785at2759"/>
<feature type="region of interest" description="Disordered" evidence="8">
    <location>
        <begin position="277"/>
        <end position="444"/>
    </location>
</feature>
<evidence type="ECO:0000259" key="9">
    <source>
        <dbReference type="PROSITE" id="PS51082"/>
    </source>
</evidence>
<evidence type="ECO:0000256" key="6">
    <source>
        <dbReference type="ARBA" id="ARBA00023212"/>
    </source>
</evidence>
<dbReference type="Proteomes" id="UP000054244">
    <property type="component" value="Unassembled WGS sequence"/>
</dbReference>
<proteinExistence type="inferred from homology"/>
<dbReference type="InterPro" id="IPR028288">
    <property type="entry name" value="SCAR/WAVE_fam"/>
</dbReference>
<accession>A0A091N727</accession>
<feature type="region of interest" description="Disordered" evidence="8">
    <location>
        <begin position="223"/>
        <end position="254"/>
    </location>
</feature>
<dbReference type="PROSITE" id="PS51082">
    <property type="entry name" value="WH2"/>
    <property type="match status" value="1"/>
</dbReference>
<dbReference type="PANTHER" id="PTHR12902">
    <property type="entry name" value="WASP-1"/>
    <property type="match status" value="1"/>
</dbReference>
<comment type="similarity">
    <text evidence="2 7">Belongs to the SCAR/WAVE family.</text>
</comment>
<dbReference type="GO" id="GO:2000601">
    <property type="term" value="P:positive regulation of Arp2/3 complex-mediated actin nucleation"/>
    <property type="evidence" value="ECO:0007669"/>
    <property type="project" value="TreeGrafter"/>
</dbReference>
<dbReference type="InterPro" id="IPR003124">
    <property type="entry name" value="WH2_dom"/>
</dbReference>
<feature type="compositionally biased region" description="Polar residues" evidence="8">
    <location>
        <begin position="223"/>
        <end position="237"/>
    </location>
</feature>
<dbReference type="KEGG" id="avit:104271099"/>
<dbReference type="SMART" id="SM00246">
    <property type="entry name" value="WH2"/>
    <property type="match status" value="1"/>
</dbReference>
<feature type="region of interest" description="Disordered" evidence="8">
    <location>
        <begin position="169"/>
        <end position="210"/>
    </location>
</feature>
<feature type="compositionally biased region" description="Pro residues" evidence="8">
    <location>
        <begin position="394"/>
        <end position="408"/>
    </location>
</feature>
<evidence type="ECO:0000256" key="4">
    <source>
        <dbReference type="ARBA" id="ARBA00022553"/>
    </source>
</evidence>
<evidence type="ECO:0000256" key="1">
    <source>
        <dbReference type="ARBA" id="ARBA00004245"/>
    </source>
</evidence>
<keyword evidence="6 7" id="KW-0206">Cytoskeleton</keyword>
<comment type="subunit">
    <text evidence="7">Binds actin and the Arp2/3 complex.</text>
</comment>
<dbReference type="GO" id="GO:0003779">
    <property type="term" value="F:actin binding"/>
    <property type="evidence" value="ECO:0007669"/>
    <property type="project" value="UniProtKB-UniRule"/>
</dbReference>
<dbReference type="Pfam" id="PF02205">
    <property type="entry name" value="WH2"/>
    <property type="match status" value="1"/>
</dbReference>
<evidence type="ECO:0000256" key="8">
    <source>
        <dbReference type="SAM" id="MobiDB-lite"/>
    </source>
</evidence>
<dbReference type="Gene3D" id="6.10.280.150">
    <property type="match status" value="2"/>
</dbReference>
<comment type="function">
    <text evidence="7">Downstream effector molecule involved in the transmission of signals from tyrosine kinase receptors and small GTPases to the actin cytoskeleton. Promotes formation of actin filaments. Part of the WAVE complex that regulates lamellipodia formation. The WAVE complex regulates actin filament reorganization via its interaction with the Arp2/3 complex.</text>
</comment>
<keyword evidence="3 7" id="KW-0963">Cytoplasm</keyword>
<dbReference type="EMBL" id="KL377975">
    <property type="protein sequence ID" value="KFP85236.1"/>
    <property type="molecule type" value="Genomic_DNA"/>
</dbReference>
<dbReference type="GO" id="GO:0034237">
    <property type="term" value="F:protein kinase A regulatory subunit binding"/>
    <property type="evidence" value="ECO:0007669"/>
    <property type="project" value="TreeGrafter"/>
</dbReference>
<keyword evidence="4" id="KW-0597">Phosphoprotein</keyword>
<feature type="compositionally biased region" description="Basic and acidic residues" evidence="8">
    <location>
        <begin position="182"/>
        <end position="192"/>
    </location>
</feature>
<evidence type="ECO:0000256" key="2">
    <source>
        <dbReference type="ARBA" id="ARBA00006993"/>
    </source>
</evidence>
<feature type="domain" description="WH2" evidence="9">
    <location>
        <begin position="440"/>
        <end position="457"/>
    </location>
</feature>
<sequence>MPLVKRNIEPRHLCRGALPEGITSELECVTNSTLAAIIRQLSSLSKHAEDIFGELFNEANSFYIRANSLQDRIDRLAVKVTQLDSTVEEVSLQDINMKKAFKSSTIQDQQVVSKNSIPNPVADIYNQSDKPPPLNILSPYRDDKKDGLKFYTDPSYFFDLWKEKMLQDTEDKRKEKRRQKEQKRIDGTTREVKKVRKARNRRQEWSMMAYDKELRPDNRLSQSVYHGASSEGSLSPDTRSHASDVTDYSYPATPNHSLHQQIAMPSYGTGDAPQYVAAAQSHEHEYRPPSATARHATLNRPQQPPPPPPQPADSQQSSAPVVPAEYGILPAQMVDYYNPSGPPPPPPPPMIPSAQTAFVSPLQLPVPPSHPGLVTSSTHAAAHPPPSSGLVVAAPPPPGPPPPPPAPPAAGSSLSSSPMHAPPAAQAKRHEPAQPPVSDARSDLLAAIRMGIQLKKVQEQREQEAKREPVGNDVATILSRRIAVEYSDSDDDSEFDENDWSD</sequence>
<dbReference type="GO" id="GO:0030036">
    <property type="term" value="P:actin cytoskeleton organization"/>
    <property type="evidence" value="ECO:0007669"/>
    <property type="project" value="UniProtKB-UniRule"/>
</dbReference>
<evidence type="ECO:0000313" key="11">
    <source>
        <dbReference type="Proteomes" id="UP000054244"/>
    </source>
</evidence>
<gene>
    <name evidence="10" type="ORF">N311_02698</name>
</gene>
<comment type="subcellular location">
    <subcellularLocation>
        <location evidence="1 7">Cytoplasm</location>
        <location evidence="1 7">Cytoskeleton</location>
    </subcellularLocation>
</comment>
<dbReference type="GO" id="GO:0031209">
    <property type="term" value="C:SCAR complex"/>
    <property type="evidence" value="ECO:0007669"/>
    <property type="project" value="TreeGrafter"/>
</dbReference>
<evidence type="ECO:0000256" key="3">
    <source>
        <dbReference type="ARBA" id="ARBA00022490"/>
    </source>
</evidence>
<dbReference type="FunFam" id="1.20.5.340:FF:000012">
    <property type="entry name" value="Wiskott-Aldrich syndrome protein family member 1"/>
    <property type="match status" value="1"/>
</dbReference>
<evidence type="ECO:0000313" key="10">
    <source>
        <dbReference type="EMBL" id="KFP85236.1"/>
    </source>
</evidence>
<dbReference type="GO" id="GO:0005856">
    <property type="term" value="C:cytoskeleton"/>
    <property type="evidence" value="ECO:0007669"/>
    <property type="project" value="UniProtKB-SubCell"/>
</dbReference>
<evidence type="ECO:0000256" key="5">
    <source>
        <dbReference type="ARBA" id="ARBA00023203"/>
    </source>
</evidence>
<name>A0A091N727_APAVI</name>
<keyword evidence="5 7" id="KW-0009">Actin-binding</keyword>
<reference evidence="10 11" key="1">
    <citation type="submission" date="2014-04" db="EMBL/GenBank/DDBJ databases">
        <title>Genome evolution of avian class.</title>
        <authorList>
            <person name="Zhang G."/>
            <person name="Li C."/>
        </authorList>
    </citation>
    <scope>NUCLEOTIDE SEQUENCE [LARGE SCALE GENOMIC DNA]</scope>
    <source>
        <strain evidence="10">BGI_N311</strain>
    </source>
</reference>
<dbReference type="PANTHER" id="PTHR12902:SF7">
    <property type="entry name" value="ACTIN-BINDING PROTEIN WASF3"/>
    <property type="match status" value="1"/>
</dbReference>
<feature type="compositionally biased region" description="Pro residues" evidence="8">
    <location>
        <begin position="302"/>
        <end position="311"/>
    </location>
</feature>